<comment type="caution">
    <text evidence="2">The sequence shown here is derived from an EMBL/GenBank/DDBJ whole genome shotgun (WGS) entry which is preliminary data.</text>
</comment>
<dbReference type="EMBL" id="BKCJ011886411">
    <property type="protein sequence ID" value="GFD61075.1"/>
    <property type="molecule type" value="Genomic_DNA"/>
</dbReference>
<feature type="non-terminal residue" evidence="2">
    <location>
        <position position="1"/>
    </location>
</feature>
<feature type="region of interest" description="Disordered" evidence="1">
    <location>
        <begin position="17"/>
        <end position="78"/>
    </location>
</feature>
<feature type="compositionally biased region" description="Polar residues" evidence="1">
    <location>
        <begin position="49"/>
        <end position="78"/>
    </location>
</feature>
<organism evidence="2">
    <name type="scientific">Tanacetum cinerariifolium</name>
    <name type="common">Dalmatian daisy</name>
    <name type="synonym">Chrysanthemum cinerariifolium</name>
    <dbReference type="NCBI Taxonomy" id="118510"/>
    <lineage>
        <taxon>Eukaryota</taxon>
        <taxon>Viridiplantae</taxon>
        <taxon>Streptophyta</taxon>
        <taxon>Embryophyta</taxon>
        <taxon>Tracheophyta</taxon>
        <taxon>Spermatophyta</taxon>
        <taxon>Magnoliopsida</taxon>
        <taxon>eudicotyledons</taxon>
        <taxon>Gunneridae</taxon>
        <taxon>Pentapetalae</taxon>
        <taxon>asterids</taxon>
        <taxon>campanulids</taxon>
        <taxon>Asterales</taxon>
        <taxon>Asteraceae</taxon>
        <taxon>Asteroideae</taxon>
        <taxon>Anthemideae</taxon>
        <taxon>Anthemidinae</taxon>
        <taxon>Tanacetum</taxon>
    </lineage>
</organism>
<feature type="non-terminal residue" evidence="2">
    <location>
        <position position="78"/>
    </location>
</feature>
<dbReference type="AlphaFoldDB" id="A0A699XMG0"/>
<sequence>LIKDCDLYEQRFAKRNAEGKGILGRRQTWKPVKPNRPKPVSAGLPNPVSAKQQNTVSAAHPNSVSAGQPNPVSASAGI</sequence>
<reference evidence="2" key="1">
    <citation type="journal article" date="2019" name="Sci. Rep.">
        <title>Draft genome of Tanacetum cinerariifolium, the natural source of mosquito coil.</title>
        <authorList>
            <person name="Yamashiro T."/>
            <person name="Shiraishi A."/>
            <person name="Satake H."/>
            <person name="Nakayama K."/>
        </authorList>
    </citation>
    <scope>NUCLEOTIDE SEQUENCE</scope>
</reference>
<name>A0A699XMG0_TANCI</name>
<gene>
    <name evidence="2" type="ORF">Tci_933044</name>
</gene>
<proteinExistence type="predicted"/>
<evidence type="ECO:0000256" key="1">
    <source>
        <dbReference type="SAM" id="MobiDB-lite"/>
    </source>
</evidence>
<accession>A0A699XMG0</accession>
<protein>
    <submittedName>
        <fullName evidence="2">Uncharacterized protein</fullName>
    </submittedName>
</protein>
<evidence type="ECO:0000313" key="2">
    <source>
        <dbReference type="EMBL" id="GFD61075.1"/>
    </source>
</evidence>